<dbReference type="OrthoDB" id="292693at2759"/>
<evidence type="ECO:0008006" key="3">
    <source>
        <dbReference type="Google" id="ProtNLM"/>
    </source>
</evidence>
<dbReference type="GeneID" id="39729052"/>
<dbReference type="VEuPathDB" id="PlasmoDB:PGAL8A_00052700"/>
<dbReference type="CDD" id="cd07813">
    <property type="entry name" value="COQ10p_like"/>
    <property type="match status" value="1"/>
</dbReference>
<dbReference type="AlphaFoldDB" id="A0A1J1H071"/>
<evidence type="ECO:0000313" key="1">
    <source>
        <dbReference type="EMBL" id="CRG98092.1"/>
    </source>
</evidence>
<gene>
    <name evidence="1" type="ORF">PGAL8A_00052700</name>
</gene>
<proteinExistence type="predicted"/>
<dbReference type="PANTHER" id="PTHR12901">
    <property type="entry name" value="SPERM PROTEIN HOMOLOG"/>
    <property type="match status" value="1"/>
</dbReference>
<dbReference type="EMBL" id="CVMV01000132">
    <property type="protein sequence ID" value="CRG98092.1"/>
    <property type="molecule type" value="Genomic_DNA"/>
</dbReference>
<protein>
    <recommendedName>
        <fullName evidence="3">Coenzyme Q-binding protein COQ10 homolog, mitochondrial</fullName>
    </recommendedName>
</protein>
<dbReference type="GO" id="GO:0045333">
    <property type="term" value="P:cellular respiration"/>
    <property type="evidence" value="ECO:0007669"/>
    <property type="project" value="InterPro"/>
</dbReference>
<dbReference type="Gene3D" id="3.30.530.20">
    <property type="match status" value="1"/>
</dbReference>
<dbReference type="OMA" id="NFMRMYI"/>
<dbReference type="InterPro" id="IPR044996">
    <property type="entry name" value="COQ10-like"/>
</dbReference>
<dbReference type="PANTHER" id="PTHR12901:SF10">
    <property type="entry name" value="COENZYME Q-BINDING PROTEIN COQ10, MITOCHONDRIAL"/>
    <property type="match status" value="1"/>
</dbReference>
<sequence>MRINILNRELFYTSIINFKNGIRNFSLFQNKLLNLKTNDIIYRNNIDIVSKKDFFFYTILNVDRYKYFLPYDSKITEKNKEYLKATLEIENILFKEKYASLIHFKYPSTITVSSEDTKVFHHLITEWIINEKKNCINIDFYINFRLKNRIYQNFMNLYIKELGKKILYSFIKESKENGLKNIDVLKFTK</sequence>
<evidence type="ECO:0000313" key="2">
    <source>
        <dbReference type="Proteomes" id="UP000220797"/>
    </source>
</evidence>
<dbReference type="Proteomes" id="UP000220797">
    <property type="component" value="Unassembled WGS sequence"/>
</dbReference>
<accession>A0A1J1H071</accession>
<keyword evidence="2" id="KW-1185">Reference proteome</keyword>
<organism evidence="1 2">
    <name type="scientific">Plasmodium gallinaceum</name>
    <dbReference type="NCBI Taxonomy" id="5849"/>
    <lineage>
        <taxon>Eukaryota</taxon>
        <taxon>Sar</taxon>
        <taxon>Alveolata</taxon>
        <taxon>Apicomplexa</taxon>
        <taxon>Aconoidasida</taxon>
        <taxon>Haemosporida</taxon>
        <taxon>Plasmodiidae</taxon>
        <taxon>Plasmodium</taxon>
        <taxon>Plasmodium (Haemamoeba)</taxon>
    </lineage>
</organism>
<name>A0A1J1H071_PLAGA</name>
<comment type="caution">
    <text evidence="1">The sequence shown here is derived from an EMBL/GenBank/DDBJ whole genome shotgun (WGS) entry which is preliminary data.</text>
</comment>
<dbReference type="InterPro" id="IPR023393">
    <property type="entry name" value="START-like_dom_sf"/>
</dbReference>
<dbReference type="GO" id="GO:0005739">
    <property type="term" value="C:mitochondrion"/>
    <property type="evidence" value="ECO:0007669"/>
    <property type="project" value="TreeGrafter"/>
</dbReference>
<dbReference type="RefSeq" id="XP_028530889.1">
    <property type="nucleotide sequence ID" value="XM_028674548.1"/>
</dbReference>
<dbReference type="GO" id="GO:0048039">
    <property type="term" value="F:ubiquinone binding"/>
    <property type="evidence" value="ECO:0007669"/>
    <property type="project" value="InterPro"/>
</dbReference>
<reference evidence="1" key="1">
    <citation type="submission" date="2015-04" db="EMBL/GenBank/DDBJ databases">
        <authorList>
            <consortium name="Pathogen Informatics"/>
        </authorList>
    </citation>
    <scope>NUCLEOTIDE SEQUENCE [LARGE SCALE GENOMIC DNA]</scope>
    <source>
        <strain evidence="1">8A</strain>
    </source>
</reference>